<dbReference type="InterPro" id="IPR010998">
    <property type="entry name" value="Integrase_recombinase_N"/>
</dbReference>
<dbReference type="GO" id="GO:0015074">
    <property type="term" value="P:DNA integration"/>
    <property type="evidence" value="ECO:0007669"/>
    <property type="project" value="InterPro"/>
</dbReference>
<dbReference type="Gene3D" id="1.10.150.130">
    <property type="match status" value="1"/>
</dbReference>
<dbReference type="EMBL" id="CP019641">
    <property type="protein sequence ID" value="AQQ55342.1"/>
    <property type="molecule type" value="Genomic_DNA"/>
</dbReference>
<keyword evidence="1 2" id="KW-0238">DNA-binding</keyword>
<feature type="domain" description="Core-binding (CB)" evidence="3">
    <location>
        <begin position="1"/>
        <end position="83"/>
    </location>
</feature>
<geneLocation type="plasmid" evidence="4 5">
    <name>unnamed1</name>
</geneLocation>
<name>A0A1Q2L5Z8_9BACL</name>
<dbReference type="PROSITE" id="PS51900">
    <property type="entry name" value="CB"/>
    <property type="match status" value="1"/>
</dbReference>
<gene>
    <name evidence="4" type="ORF">B0X71_19400</name>
</gene>
<sequence length="289" mass="34231">MLKIYEKYRLDKGIHPNTLVLELDTLKHFLHFLNLQYGRKPEPFEIRPKDVRAYMEREMEKGLHGSTLNRKLTILRQFFHFLWETGKLPVDFMPKFQFDVPVDEREATLLYETFLAEQPGLLRNDSLPVNYRLYFLFAMRGLKMRDIEQLRTVHLNDLSDRVELRYEMESGVIFRTVFQESEEVALLLQVIERALFREHDYIISSTKKHGPAYVKMNSQDLFGKLNSVLPQKFRTEEVRNAYIFHLYKKGEHTVEEMAAILGLTPAGFTRSLQTVLELYKNIDYTVVTN</sequence>
<keyword evidence="5" id="KW-1185">Reference proteome</keyword>
<dbReference type="InterPro" id="IPR004107">
    <property type="entry name" value="Integrase_SAM-like_N"/>
</dbReference>
<dbReference type="Proteomes" id="UP000188184">
    <property type="component" value="Plasmid unnamed1"/>
</dbReference>
<evidence type="ECO:0000256" key="1">
    <source>
        <dbReference type="ARBA" id="ARBA00023125"/>
    </source>
</evidence>
<evidence type="ECO:0000313" key="5">
    <source>
        <dbReference type="Proteomes" id="UP000188184"/>
    </source>
</evidence>
<organism evidence="4 5">
    <name type="scientific">Planococcus lenghuensis</name>
    <dbReference type="NCBI Taxonomy" id="2213202"/>
    <lineage>
        <taxon>Bacteria</taxon>
        <taxon>Bacillati</taxon>
        <taxon>Bacillota</taxon>
        <taxon>Bacilli</taxon>
        <taxon>Bacillales</taxon>
        <taxon>Caryophanaceae</taxon>
        <taxon>Planococcus</taxon>
    </lineage>
</organism>
<proteinExistence type="predicted"/>
<dbReference type="AlphaFoldDB" id="A0A1Q2L5Z8"/>
<dbReference type="SUPFAM" id="SSF56349">
    <property type="entry name" value="DNA breaking-rejoining enzymes"/>
    <property type="match status" value="1"/>
</dbReference>
<dbReference type="RefSeq" id="WP_198038779.1">
    <property type="nucleotide sequence ID" value="NZ_CP019641.1"/>
</dbReference>
<dbReference type="GO" id="GO:0003677">
    <property type="term" value="F:DNA binding"/>
    <property type="evidence" value="ECO:0007669"/>
    <property type="project" value="UniProtKB-UniRule"/>
</dbReference>
<dbReference type="InterPro" id="IPR044068">
    <property type="entry name" value="CB"/>
</dbReference>
<evidence type="ECO:0000259" key="3">
    <source>
        <dbReference type="PROSITE" id="PS51900"/>
    </source>
</evidence>
<evidence type="ECO:0000313" key="4">
    <source>
        <dbReference type="EMBL" id="AQQ55342.1"/>
    </source>
</evidence>
<accession>A0A1Q2L5Z8</accession>
<protein>
    <recommendedName>
        <fullName evidence="3">Core-binding (CB) domain-containing protein</fullName>
    </recommendedName>
</protein>
<dbReference type="Pfam" id="PF02899">
    <property type="entry name" value="Phage_int_SAM_1"/>
    <property type="match status" value="1"/>
</dbReference>
<evidence type="ECO:0000256" key="2">
    <source>
        <dbReference type="PROSITE-ProRule" id="PRU01248"/>
    </source>
</evidence>
<reference evidence="4 5" key="1">
    <citation type="submission" date="2017-02" db="EMBL/GenBank/DDBJ databases">
        <title>The complete genomic sequence of a novel cold adapted crude oil-degrading bacterium Planococcus qaidamina Y42.</title>
        <authorList>
            <person name="Yang R."/>
        </authorList>
    </citation>
    <scope>NUCLEOTIDE SEQUENCE [LARGE SCALE GENOMIC DNA]</scope>
    <source>
        <strain evidence="4 5">Y42</strain>
        <plasmid evidence="4 5">unnamed1</plasmid>
    </source>
</reference>
<dbReference type="InterPro" id="IPR011010">
    <property type="entry name" value="DNA_brk_join_enz"/>
</dbReference>
<keyword evidence="4" id="KW-0614">Plasmid</keyword>
<dbReference type="KEGG" id="pmar:B0X71_19400"/>